<sequence length="364" mass="39636">MQKLLAAIIILTLTSTYCVGQTFKPRYGQGSSQRTGDSARTQNRSLELRVLVDDRSSLGTSHDWMQALAEVGADRVVAETSRARKPSFEEFDSGSTKLLTVVGIVKQGKLHLPGGKFTIRQVAAIRAHLQKLRDDGAEVTVAEKVAFGLTAKQLVALHDQLGLKITSPTAGQNAGKLASTLMKNSGYPISIDRTSQLVISSAQSTVDIELEGYSIGTGLAIALRQLGLVFEPVRPQGQKVKLVVRAADEKTKNWPVGWPVSESRKKAAPNLFVKVDVQAAETPILDLLGAIEGRIEIPLIYDVAKISERGVDLASTKVSFSRPGKKSSYDMVMDKVLNQCKPKLKSELKIDEAGKRFLWITTRN</sequence>
<evidence type="ECO:0000313" key="1">
    <source>
        <dbReference type="EMBL" id="QEG23996.1"/>
    </source>
</evidence>
<dbReference type="Proteomes" id="UP000322214">
    <property type="component" value="Chromosome"/>
</dbReference>
<dbReference type="OrthoDB" id="250767at2"/>
<protein>
    <submittedName>
        <fullName evidence="1">Uncharacterized protein</fullName>
    </submittedName>
</protein>
<dbReference type="AlphaFoldDB" id="A0A5B9PHA3"/>
<dbReference type="STRING" id="980251.GCA_001642875_04198"/>
<keyword evidence="2" id="KW-1185">Reference proteome</keyword>
<proteinExistence type="predicted"/>
<dbReference type="EMBL" id="CP042912">
    <property type="protein sequence ID" value="QEG23996.1"/>
    <property type="molecule type" value="Genomic_DNA"/>
</dbReference>
<reference evidence="1 2" key="1">
    <citation type="submission" date="2019-08" db="EMBL/GenBank/DDBJ databases">
        <title>Deep-cultivation of Planctomycetes and their phenomic and genomic characterization uncovers novel biology.</title>
        <authorList>
            <person name="Wiegand S."/>
            <person name="Jogler M."/>
            <person name="Boedeker C."/>
            <person name="Pinto D."/>
            <person name="Vollmers J."/>
            <person name="Rivas-Marin E."/>
            <person name="Kohn T."/>
            <person name="Peeters S.H."/>
            <person name="Heuer A."/>
            <person name="Rast P."/>
            <person name="Oberbeckmann S."/>
            <person name="Bunk B."/>
            <person name="Jeske O."/>
            <person name="Meyerdierks A."/>
            <person name="Storesund J.E."/>
            <person name="Kallscheuer N."/>
            <person name="Luecker S."/>
            <person name="Lage O.M."/>
            <person name="Pohl T."/>
            <person name="Merkel B.J."/>
            <person name="Hornburger P."/>
            <person name="Mueller R.-W."/>
            <person name="Bruemmer F."/>
            <person name="Labrenz M."/>
            <person name="Spormann A.M."/>
            <person name="Op den Camp H."/>
            <person name="Overmann J."/>
            <person name="Amann R."/>
            <person name="Jetten M.S.M."/>
            <person name="Mascher T."/>
            <person name="Medema M.H."/>
            <person name="Devos D.P."/>
            <person name="Kaster A.-K."/>
            <person name="Ovreas L."/>
            <person name="Rohde M."/>
            <person name="Galperin M.Y."/>
            <person name="Jogler C."/>
        </authorList>
    </citation>
    <scope>NUCLEOTIDE SEQUENCE [LARGE SCALE GENOMIC DNA]</scope>
    <source>
        <strain evidence="1 2">FC18</strain>
    </source>
</reference>
<dbReference type="RefSeq" id="WP_075082448.1">
    <property type="nucleotide sequence ID" value="NZ_CP042912.1"/>
</dbReference>
<dbReference type="KEGG" id="mff:MFFC18_39020"/>
<gene>
    <name evidence="1" type="ORF">MFFC18_39020</name>
</gene>
<evidence type="ECO:0000313" key="2">
    <source>
        <dbReference type="Proteomes" id="UP000322214"/>
    </source>
</evidence>
<organism evidence="1 2">
    <name type="scientific">Mariniblastus fucicola</name>
    <dbReference type="NCBI Taxonomy" id="980251"/>
    <lineage>
        <taxon>Bacteria</taxon>
        <taxon>Pseudomonadati</taxon>
        <taxon>Planctomycetota</taxon>
        <taxon>Planctomycetia</taxon>
        <taxon>Pirellulales</taxon>
        <taxon>Pirellulaceae</taxon>
        <taxon>Mariniblastus</taxon>
    </lineage>
</organism>
<accession>A0A5B9PHA3</accession>
<name>A0A5B9PHA3_9BACT</name>